<dbReference type="CDD" id="cd22830">
    <property type="entry name" value="Gal_Rha_Lectin_dCirl"/>
    <property type="match status" value="1"/>
</dbReference>
<feature type="region of interest" description="Disordered" evidence="13">
    <location>
        <begin position="216"/>
        <end position="386"/>
    </location>
</feature>
<evidence type="ECO:0000256" key="3">
    <source>
        <dbReference type="ARBA" id="ARBA00022475"/>
    </source>
</evidence>
<feature type="compositionally biased region" description="Basic and acidic residues" evidence="13">
    <location>
        <begin position="1268"/>
        <end position="1286"/>
    </location>
</feature>
<keyword evidence="6" id="KW-0430">Lectin</keyword>
<evidence type="ECO:0000256" key="12">
    <source>
        <dbReference type="ARBA" id="ARBA00023224"/>
    </source>
</evidence>
<reference evidence="20 21" key="1">
    <citation type="submission" date="2015-12" db="EMBL/GenBank/DDBJ databases">
        <title>The genome of Folsomia candida.</title>
        <authorList>
            <person name="Faddeeva A."/>
            <person name="Derks M.F."/>
            <person name="Anvar Y."/>
            <person name="Smit S."/>
            <person name="Van Straalen N."/>
            <person name="Roelofs D."/>
        </authorList>
    </citation>
    <scope>NUCLEOTIDE SEQUENCE [LARGE SCALE GENOMIC DNA]</scope>
    <source>
        <strain evidence="20 21">VU population</strain>
        <tissue evidence="20">Whole body</tissue>
    </source>
</reference>
<dbReference type="Gene3D" id="4.10.1240.10">
    <property type="entry name" value="GPCR, family 2, extracellular hormone receptor domain"/>
    <property type="match status" value="1"/>
</dbReference>
<feature type="region of interest" description="Disordered" evidence="13">
    <location>
        <begin position="1204"/>
        <end position="1227"/>
    </location>
</feature>
<feature type="region of interest" description="Disordered" evidence="13">
    <location>
        <begin position="159"/>
        <end position="190"/>
    </location>
</feature>
<feature type="domain" description="SUEL-type lectin" evidence="18">
    <location>
        <begin position="36"/>
        <end position="125"/>
    </location>
</feature>
<evidence type="ECO:0000256" key="7">
    <source>
        <dbReference type="ARBA" id="ARBA00022989"/>
    </source>
</evidence>
<evidence type="ECO:0000256" key="15">
    <source>
        <dbReference type="SAM" id="SignalP"/>
    </source>
</evidence>
<evidence type="ECO:0000259" key="18">
    <source>
        <dbReference type="PROSITE" id="PS50228"/>
    </source>
</evidence>
<dbReference type="Pfam" id="PF01825">
    <property type="entry name" value="GPS"/>
    <property type="match status" value="1"/>
</dbReference>
<feature type="transmembrane region" description="Helical" evidence="14">
    <location>
        <begin position="867"/>
        <end position="887"/>
    </location>
</feature>
<evidence type="ECO:0000259" key="19">
    <source>
        <dbReference type="PROSITE" id="PS50261"/>
    </source>
</evidence>
<dbReference type="GO" id="GO:0030246">
    <property type="term" value="F:carbohydrate binding"/>
    <property type="evidence" value="ECO:0007669"/>
    <property type="project" value="UniProtKB-KW"/>
</dbReference>
<evidence type="ECO:0000256" key="5">
    <source>
        <dbReference type="ARBA" id="ARBA00022729"/>
    </source>
</evidence>
<dbReference type="SMART" id="SM00303">
    <property type="entry name" value="GPS"/>
    <property type="match status" value="1"/>
</dbReference>
<dbReference type="Pfam" id="PF02140">
    <property type="entry name" value="SUEL_Lectin"/>
    <property type="match status" value="1"/>
</dbReference>
<evidence type="ECO:0000259" key="17">
    <source>
        <dbReference type="PROSITE" id="PS50227"/>
    </source>
</evidence>
<dbReference type="Pfam" id="PF00002">
    <property type="entry name" value="7tm_2"/>
    <property type="match status" value="1"/>
</dbReference>
<dbReference type="Gene3D" id="2.60.120.740">
    <property type="match status" value="1"/>
</dbReference>
<keyword evidence="3" id="KW-1003">Cell membrane</keyword>
<comment type="caution">
    <text evidence="20">The sequence shown here is derived from an EMBL/GenBank/DDBJ whole genome shotgun (WGS) entry which is preliminary data.</text>
</comment>
<dbReference type="GO" id="GO:0004930">
    <property type="term" value="F:G protein-coupled receptor activity"/>
    <property type="evidence" value="ECO:0007669"/>
    <property type="project" value="UniProtKB-KW"/>
</dbReference>
<feature type="compositionally biased region" description="Polar residues" evidence="13">
    <location>
        <begin position="1024"/>
        <end position="1037"/>
    </location>
</feature>
<dbReference type="PROSITE" id="PS50228">
    <property type="entry name" value="SUEL_LECTIN"/>
    <property type="match status" value="1"/>
</dbReference>
<keyword evidence="7 14" id="KW-1133">Transmembrane helix</keyword>
<organism evidence="20 21">
    <name type="scientific">Folsomia candida</name>
    <name type="common">Springtail</name>
    <dbReference type="NCBI Taxonomy" id="158441"/>
    <lineage>
        <taxon>Eukaryota</taxon>
        <taxon>Metazoa</taxon>
        <taxon>Ecdysozoa</taxon>
        <taxon>Arthropoda</taxon>
        <taxon>Hexapoda</taxon>
        <taxon>Collembola</taxon>
        <taxon>Entomobryomorpha</taxon>
        <taxon>Isotomoidea</taxon>
        <taxon>Isotomidae</taxon>
        <taxon>Proisotominae</taxon>
        <taxon>Folsomia</taxon>
    </lineage>
</organism>
<feature type="transmembrane region" description="Helical" evidence="14">
    <location>
        <begin position="984"/>
        <end position="1005"/>
    </location>
</feature>
<dbReference type="EMBL" id="LNIX01000020">
    <property type="protein sequence ID" value="OXA43972.1"/>
    <property type="molecule type" value="Genomic_DNA"/>
</dbReference>
<keyword evidence="8" id="KW-0297">G-protein coupled receptor</keyword>
<comment type="similarity">
    <text evidence="2">Belongs to the G-protein coupled receptor 2 family. LN-TM7 subfamily.</text>
</comment>
<feature type="compositionally biased region" description="Polar residues" evidence="13">
    <location>
        <begin position="332"/>
        <end position="341"/>
    </location>
</feature>
<dbReference type="InterPro" id="IPR036445">
    <property type="entry name" value="GPCR_2_extracell_dom_sf"/>
</dbReference>
<dbReference type="InterPro" id="IPR017981">
    <property type="entry name" value="GPCR_2-like_7TM"/>
</dbReference>
<name>A0A226DEI8_FOLCA</name>
<accession>A0A226DEI8</accession>
<dbReference type="InterPro" id="IPR043159">
    <property type="entry name" value="Lectin_gal-bd_sf"/>
</dbReference>
<feature type="transmembrane region" description="Helical" evidence="14">
    <location>
        <begin position="801"/>
        <end position="820"/>
    </location>
</feature>
<feature type="transmembrane region" description="Helical" evidence="14">
    <location>
        <begin position="765"/>
        <end position="789"/>
    </location>
</feature>
<dbReference type="InterPro" id="IPR032471">
    <property type="entry name" value="AGRL2-4_GAIN_subdom_A"/>
</dbReference>
<evidence type="ECO:0000256" key="13">
    <source>
        <dbReference type="SAM" id="MobiDB-lite"/>
    </source>
</evidence>
<keyword evidence="21" id="KW-1185">Reference proteome</keyword>
<keyword evidence="11" id="KW-0675">Receptor</keyword>
<dbReference type="PROSITE" id="PS50261">
    <property type="entry name" value="G_PROTEIN_RECEP_F2_4"/>
    <property type="match status" value="1"/>
</dbReference>
<dbReference type="PROSITE" id="PS50227">
    <property type="entry name" value="G_PROTEIN_RECEP_F2_3"/>
    <property type="match status" value="1"/>
</dbReference>
<evidence type="ECO:0000313" key="21">
    <source>
        <dbReference type="Proteomes" id="UP000198287"/>
    </source>
</evidence>
<dbReference type="Pfam" id="PF16489">
    <property type="entry name" value="GAIN"/>
    <property type="match status" value="1"/>
</dbReference>
<feature type="transmembrane region" description="Helical" evidence="14">
    <location>
        <begin position="899"/>
        <end position="927"/>
    </location>
</feature>
<dbReference type="GO" id="GO:0005886">
    <property type="term" value="C:plasma membrane"/>
    <property type="evidence" value="ECO:0007669"/>
    <property type="project" value="UniProtKB-SubCell"/>
</dbReference>
<keyword evidence="5 15" id="KW-0732">Signal</keyword>
<dbReference type="InterPro" id="IPR057244">
    <property type="entry name" value="GAIN_B"/>
</dbReference>
<feature type="compositionally biased region" description="Low complexity" evidence="13">
    <location>
        <begin position="220"/>
        <end position="234"/>
    </location>
</feature>
<feature type="domain" description="G-protein coupled receptors family 2 profile 1" evidence="17">
    <location>
        <begin position="366"/>
        <end position="458"/>
    </location>
</feature>
<dbReference type="STRING" id="158441.A0A226DEI8"/>
<evidence type="ECO:0000256" key="4">
    <source>
        <dbReference type="ARBA" id="ARBA00022692"/>
    </source>
</evidence>
<dbReference type="OMA" id="XTASYLC"/>
<dbReference type="Proteomes" id="UP000198287">
    <property type="component" value="Unassembled WGS sequence"/>
</dbReference>
<feature type="compositionally biased region" description="Low complexity" evidence="13">
    <location>
        <begin position="159"/>
        <end position="173"/>
    </location>
</feature>
<feature type="domain" description="GAIN-B" evidence="16">
    <location>
        <begin position="581"/>
        <end position="754"/>
    </location>
</feature>
<dbReference type="Gene3D" id="1.25.40.610">
    <property type="match status" value="1"/>
</dbReference>
<dbReference type="Gene3D" id="1.20.1070.10">
    <property type="entry name" value="Rhodopsin 7-helix transmembrane proteins"/>
    <property type="match status" value="1"/>
</dbReference>
<evidence type="ECO:0000259" key="16">
    <source>
        <dbReference type="PROSITE" id="PS50221"/>
    </source>
</evidence>
<evidence type="ECO:0000313" key="20">
    <source>
        <dbReference type="EMBL" id="OXA43972.1"/>
    </source>
</evidence>
<feature type="compositionally biased region" description="Low complexity" evidence="13">
    <location>
        <begin position="1249"/>
        <end position="1259"/>
    </location>
</feature>
<gene>
    <name evidence="20" type="ORF">Fcan01_21276</name>
</gene>
<sequence length="1293" mass="141057">MCPSASQSGSFILVLVFILGALVPLEYAEGKQTAYACEGSALRLDCEPGKVIHLIRAIYGRFSITICNENGNTEWSVNCGSPKSILVLNGTCNYQRSCSVIASTKTFGDPCPGTRKYLEVQYQCIPASSLTSTTPKSAVPTNNPLAPWLNPVLSTESKSIGSISGSGGSSSTSVKDLANKPDESGSELIPFGTHQVLGNQSVYGVGTGILSHGDFEHPSVLHTTPTTVPPSSTSISAVLPNNEGDPFSPFNNGGGSRDNDDMGEPSSSGEDDPPLDTEFKRWPGGEGSDTGGSSSVDGTESWWSSQFERPKETDGDNSWSDKVSGGGGEPPSRSNTNNNGKSGLGVPKGVVTLSPTVQPPYGAHQEVESELEDDMDSQNKRISLSGGRENGKDLCASRMDRGMFWNWTMVGETAKQACPGGASGLARWKCVENHRNNNLPRVMWFPESPDLSDCKSAWLLSLQARVLEGDRISNVAGDLAQVTSTKPMYGGDIAAAVRIIKTIATRMNDQLRTLTNQVSREDLAAELLQLILEAGSNLLEKARLDGWRDLSYADQMKIATDLLVGLEDNAFLLANVVTSEKILRKSVKNILTSIYAIEANNVREINFPAEGSDHWGRMGDSLTMPAEALRENSDGGLVRLVCFAYNNLEHVLQPVDNIIGSEESTQVRKLVNSRVISASLNQGRHIQLALPVRLTLRHLWLDNVSNPQCVFWDYTQDKWSEEGCHVENTNRTHTVCQCGHLTNFAILMDLQPPPKQLPTPQMLQVVMYIGSAVVVLCLFFTLIITHFCINGRVFQTMILKNLFVCILIGEIIFVSGIHLTHKPVECTVIAMLLHYFALASVLWLFLHGFHLHLIVVEAAENGLSRQLWYYGVSYGSPAIVVLLSFLLDPRSYRSEKHCWVQTSFTLLCFVGPAVLVALATAAVLIYTSYKVCGLLSAMPKKPNDDKSLYTYAGTWLRGSFLILIFMILAWTLRLLDLESSSPSLSYAASLMLALEGIAILVFHALKSEDMITKICDCAKSSDSSDTEMSTHSQQQLQGGPGGVNSSGAGSGGSSSGYMLEACQNNHLTQRVIDGNGRILTLSRQPVNHHDAIYSKQLGGVGLQQSPDFFVEYGPSGGGPMHRYPGDPSAILGLYSKGPHVGLEGSWRGSSYSDIRSGFHRADPVYEEIEKPNHLSPRASVSDLSEDEGQGHLYPHDVDIYHRNIYGQQPRGPPLHHHHHVHNTNKSRKLDVLQGGEAANPLLASIANRSQHQQQLQQSQPHYTTRHRTPSDHHHVSLKGIHPDEHILQNVHMV</sequence>
<dbReference type="InterPro" id="IPR046338">
    <property type="entry name" value="GAIN_dom_sf"/>
</dbReference>
<keyword evidence="12" id="KW-0807">Transducer</keyword>
<dbReference type="InterPro" id="IPR000832">
    <property type="entry name" value="GPCR_2_secretin-like"/>
</dbReference>
<feature type="region of interest" description="Disordered" evidence="13">
    <location>
        <begin position="1248"/>
        <end position="1293"/>
    </location>
</feature>
<protein>
    <submittedName>
        <fullName evidence="20">Latrophilin Cirl</fullName>
    </submittedName>
</protein>
<feature type="signal peptide" evidence="15">
    <location>
        <begin position="1"/>
        <end position="28"/>
    </location>
</feature>
<dbReference type="InterPro" id="IPR000922">
    <property type="entry name" value="Lectin_gal-bd_dom"/>
</dbReference>
<dbReference type="PANTHER" id="PTHR12011">
    <property type="entry name" value="ADHESION G-PROTEIN COUPLED RECEPTOR"/>
    <property type="match status" value="1"/>
</dbReference>
<evidence type="ECO:0000256" key="9">
    <source>
        <dbReference type="ARBA" id="ARBA00023136"/>
    </source>
</evidence>
<dbReference type="PROSITE" id="PS50221">
    <property type="entry name" value="GAIN_B"/>
    <property type="match status" value="1"/>
</dbReference>
<evidence type="ECO:0000256" key="2">
    <source>
        <dbReference type="ARBA" id="ARBA00010933"/>
    </source>
</evidence>
<feature type="region of interest" description="Disordered" evidence="13">
    <location>
        <begin position="1170"/>
        <end position="1190"/>
    </location>
</feature>
<dbReference type="Gene3D" id="2.60.220.50">
    <property type="match status" value="1"/>
</dbReference>
<feature type="compositionally biased region" description="Basic residues" evidence="13">
    <location>
        <begin position="1213"/>
        <end position="1226"/>
    </location>
</feature>
<keyword evidence="9 14" id="KW-0472">Membrane</keyword>
<evidence type="ECO:0000256" key="11">
    <source>
        <dbReference type="ARBA" id="ARBA00023170"/>
    </source>
</evidence>
<feature type="region of interest" description="Disordered" evidence="13">
    <location>
        <begin position="1024"/>
        <end position="1052"/>
    </location>
</feature>
<keyword evidence="10" id="KW-1015">Disulfide bond</keyword>
<evidence type="ECO:0000256" key="8">
    <source>
        <dbReference type="ARBA" id="ARBA00023040"/>
    </source>
</evidence>
<feature type="transmembrane region" description="Helical" evidence="14">
    <location>
        <begin position="832"/>
        <end position="855"/>
    </location>
</feature>
<evidence type="ECO:0000256" key="6">
    <source>
        <dbReference type="ARBA" id="ARBA00022734"/>
    </source>
</evidence>
<evidence type="ECO:0000256" key="10">
    <source>
        <dbReference type="ARBA" id="ARBA00023157"/>
    </source>
</evidence>
<dbReference type="InterPro" id="IPR000203">
    <property type="entry name" value="GPS"/>
</dbReference>
<keyword evidence="4 14" id="KW-0812">Transmembrane</keyword>
<evidence type="ECO:0000256" key="1">
    <source>
        <dbReference type="ARBA" id="ARBA00004651"/>
    </source>
</evidence>
<feature type="domain" description="G-protein coupled receptors family 2 profile 2" evidence="19">
    <location>
        <begin position="763"/>
        <end position="1007"/>
    </location>
</feature>
<evidence type="ECO:0000256" key="14">
    <source>
        <dbReference type="SAM" id="Phobius"/>
    </source>
</evidence>
<dbReference type="FunFam" id="2.60.120.740:FF:000001">
    <property type="entry name" value="Adhesion G protein-coupled receptor L2"/>
    <property type="match status" value="1"/>
</dbReference>
<feature type="compositionally biased region" description="Gly residues" evidence="13">
    <location>
        <begin position="1038"/>
        <end position="1052"/>
    </location>
</feature>
<feature type="compositionally biased region" description="Low complexity" evidence="13">
    <location>
        <begin position="291"/>
        <end position="301"/>
    </location>
</feature>
<comment type="subcellular location">
    <subcellularLocation>
        <location evidence="1">Cell membrane</location>
        <topology evidence="1">Multi-pass membrane protein</topology>
    </subcellularLocation>
</comment>
<dbReference type="GO" id="GO:0007166">
    <property type="term" value="P:cell surface receptor signaling pathway"/>
    <property type="evidence" value="ECO:0007669"/>
    <property type="project" value="InterPro"/>
</dbReference>
<feature type="chain" id="PRO_5013098815" evidence="15">
    <location>
        <begin position="29"/>
        <end position="1293"/>
    </location>
</feature>
<feature type="transmembrane region" description="Helical" evidence="14">
    <location>
        <begin position="948"/>
        <end position="972"/>
    </location>
</feature>
<dbReference type="OrthoDB" id="1100386at2759"/>
<proteinExistence type="inferred from homology"/>
<dbReference type="PANTHER" id="PTHR12011:SF347">
    <property type="entry name" value="FI21270P1-RELATED"/>
    <property type="match status" value="1"/>
</dbReference>
<dbReference type="InterPro" id="IPR001879">
    <property type="entry name" value="GPCR_2_extracellular_dom"/>
</dbReference>